<comment type="caution">
    <text evidence="1">The sequence shown here is derived from an EMBL/GenBank/DDBJ whole genome shotgun (WGS) entry which is preliminary data.</text>
</comment>
<dbReference type="EMBL" id="BKCJ010004399">
    <property type="protein sequence ID" value="GEU60812.1"/>
    <property type="molecule type" value="Genomic_DNA"/>
</dbReference>
<organism evidence="1">
    <name type="scientific">Tanacetum cinerariifolium</name>
    <name type="common">Dalmatian daisy</name>
    <name type="synonym">Chrysanthemum cinerariifolium</name>
    <dbReference type="NCBI Taxonomy" id="118510"/>
    <lineage>
        <taxon>Eukaryota</taxon>
        <taxon>Viridiplantae</taxon>
        <taxon>Streptophyta</taxon>
        <taxon>Embryophyta</taxon>
        <taxon>Tracheophyta</taxon>
        <taxon>Spermatophyta</taxon>
        <taxon>Magnoliopsida</taxon>
        <taxon>eudicotyledons</taxon>
        <taxon>Gunneridae</taxon>
        <taxon>Pentapetalae</taxon>
        <taxon>asterids</taxon>
        <taxon>campanulids</taxon>
        <taxon>Asterales</taxon>
        <taxon>Asteraceae</taxon>
        <taxon>Asteroideae</taxon>
        <taxon>Anthemideae</taxon>
        <taxon>Anthemidinae</taxon>
        <taxon>Tanacetum</taxon>
    </lineage>
</organism>
<name>A0A6L2LJS8_TANCI</name>
<accession>A0A6L2LJS8</accession>
<sequence length="115" mass="12638">LLSPHHTPTATTITRYHSTTITTRTSAATAAAFPAAAAAVVSCGWQNGHHRRGGAYKTFDFLFIFSMHGGYIDCINGIFNLVLIDLICCRIGAVRRKTTNMVVVGRRYSHHSRTM</sequence>
<evidence type="ECO:0000313" key="1">
    <source>
        <dbReference type="EMBL" id="GEU60812.1"/>
    </source>
</evidence>
<protein>
    <submittedName>
        <fullName evidence="1">Uncharacterized protein</fullName>
    </submittedName>
</protein>
<proteinExistence type="predicted"/>
<reference evidence="1" key="1">
    <citation type="journal article" date="2019" name="Sci. Rep.">
        <title>Draft genome of Tanacetum cinerariifolium, the natural source of mosquito coil.</title>
        <authorList>
            <person name="Yamashiro T."/>
            <person name="Shiraishi A."/>
            <person name="Satake H."/>
            <person name="Nakayama K."/>
        </authorList>
    </citation>
    <scope>NUCLEOTIDE SEQUENCE</scope>
</reference>
<gene>
    <name evidence="1" type="ORF">Tci_032790</name>
</gene>
<feature type="non-terminal residue" evidence="1">
    <location>
        <position position="1"/>
    </location>
</feature>
<dbReference type="AlphaFoldDB" id="A0A6L2LJS8"/>